<dbReference type="SMART" id="SM00091">
    <property type="entry name" value="PAS"/>
    <property type="match status" value="2"/>
</dbReference>
<dbReference type="InterPro" id="IPR013656">
    <property type="entry name" value="PAS_4"/>
</dbReference>
<dbReference type="Pfam" id="PF02518">
    <property type="entry name" value="HATPase_c"/>
    <property type="match status" value="1"/>
</dbReference>
<feature type="domain" description="PAS" evidence="18">
    <location>
        <begin position="570"/>
        <end position="626"/>
    </location>
</feature>
<dbReference type="PANTHER" id="PTHR43065">
    <property type="entry name" value="SENSOR HISTIDINE KINASE"/>
    <property type="match status" value="1"/>
</dbReference>
<dbReference type="InterPro" id="IPR005467">
    <property type="entry name" value="His_kinase_dom"/>
</dbReference>
<dbReference type="CDD" id="cd06225">
    <property type="entry name" value="HAMP"/>
    <property type="match status" value="1"/>
</dbReference>
<organism evidence="21 22">
    <name type="scientific">Rhodopseudomonas palustris (strain BisB5)</name>
    <dbReference type="NCBI Taxonomy" id="316057"/>
    <lineage>
        <taxon>Bacteria</taxon>
        <taxon>Pseudomonadati</taxon>
        <taxon>Pseudomonadota</taxon>
        <taxon>Alphaproteobacteria</taxon>
        <taxon>Hyphomicrobiales</taxon>
        <taxon>Nitrobacteraceae</taxon>
        <taxon>Rhodopseudomonas</taxon>
    </lineage>
</organism>
<evidence type="ECO:0000256" key="2">
    <source>
        <dbReference type="ARBA" id="ARBA00004651"/>
    </source>
</evidence>
<feature type="domain" description="HAMP" evidence="20">
    <location>
        <begin position="376"/>
        <end position="427"/>
    </location>
</feature>
<dbReference type="InterPro" id="IPR013767">
    <property type="entry name" value="PAS_fold"/>
</dbReference>
<keyword evidence="4" id="KW-1003">Cell membrane</keyword>
<dbReference type="InterPro" id="IPR004358">
    <property type="entry name" value="Sig_transdc_His_kin-like_C"/>
</dbReference>
<dbReference type="Proteomes" id="UP000001818">
    <property type="component" value="Chromosome"/>
</dbReference>
<evidence type="ECO:0000256" key="4">
    <source>
        <dbReference type="ARBA" id="ARBA00022475"/>
    </source>
</evidence>
<evidence type="ECO:0000256" key="10">
    <source>
        <dbReference type="ARBA" id="ARBA00022840"/>
    </source>
</evidence>
<dbReference type="Gene3D" id="3.40.50.2300">
    <property type="match status" value="1"/>
</dbReference>
<dbReference type="SUPFAM" id="SSF47384">
    <property type="entry name" value="Homodimeric domain of signal transducing histidine kinase"/>
    <property type="match status" value="1"/>
</dbReference>
<dbReference type="AlphaFoldDB" id="Q13EG5"/>
<keyword evidence="9 21" id="KW-0418">Kinase</keyword>
<dbReference type="STRING" id="316057.RPD_0284"/>
<dbReference type="GO" id="GO:0000155">
    <property type="term" value="F:phosphorelay sensor kinase activity"/>
    <property type="evidence" value="ECO:0007669"/>
    <property type="project" value="InterPro"/>
</dbReference>
<name>Q13EG5_RHOPS</name>
<feature type="domain" description="PAC" evidence="19">
    <location>
        <begin position="516"/>
        <end position="569"/>
    </location>
</feature>
<dbReference type="InterPro" id="IPR000014">
    <property type="entry name" value="PAS"/>
</dbReference>
<dbReference type="Gene3D" id="1.10.287.130">
    <property type="match status" value="1"/>
</dbReference>
<dbReference type="InterPro" id="IPR001789">
    <property type="entry name" value="Sig_transdc_resp-reg_receiver"/>
</dbReference>
<evidence type="ECO:0000256" key="1">
    <source>
        <dbReference type="ARBA" id="ARBA00000085"/>
    </source>
</evidence>
<dbReference type="HOGENOM" id="CLU_000445_114_12_5"/>
<dbReference type="eggNOG" id="COG0784">
    <property type="taxonomic scope" value="Bacteria"/>
</dbReference>
<accession>Q13EG5</accession>
<keyword evidence="8" id="KW-0547">Nucleotide-binding</keyword>
<evidence type="ECO:0000256" key="5">
    <source>
        <dbReference type="ARBA" id="ARBA00022553"/>
    </source>
</evidence>
<dbReference type="CDD" id="cd00082">
    <property type="entry name" value="HisKA"/>
    <property type="match status" value="1"/>
</dbReference>
<evidence type="ECO:0000256" key="3">
    <source>
        <dbReference type="ARBA" id="ARBA00012438"/>
    </source>
</evidence>
<dbReference type="PROSITE" id="PS50113">
    <property type="entry name" value="PAC"/>
    <property type="match status" value="1"/>
</dbReference>
<evidence type="ECO:0000256" key="9">
    <source>
        <dbReference type="ARBA" id="ARBA00022777"/>
    </source>
</evidence>
<dbReference type="GO" id="GO:0005886">
    <property type="term" value="C:plasma membrane"/>
    <property type="evidence" value="ECO:0007669"/>
    <property type="project" value="UniProtKB-SubCell"/>
</dbReference>
<evidence type="ECO:0000256" key="12">
    <source>
        <dbReference type="ARBA" id="ARBA00023012"/>
    </source>
</evidence>
<dbReference type="SUPFAM" id="SSF103190">
    <property type="entry name" value="Sensory domain-like"/>
    <property type="match status" value="1"/>
</dbReference>
<protein>
    <recommendedName>
        <fullName evidence="3">histidine kinase</fullName>
        <ecNumber evidence="3">2.7.13.3</ecNumber>
    </recommendedName>
</protein>
<dbReference type="InterPro" id="IPR036097">
    <property type="entry name" value="HisK_dim/P_sf"/>
</dbReference>
<feature type="domain" description="PAS" evidence="18">
    <location>
        <begin position="443"/>
        <end position="475"/>
    </location>
</feature>
<dbReference type="PROSITE" id="PS50112">
    <property type="entry name" value="PAS"/>
    <property type="match status" value="2"/>
</dbReference>
<evidence type="ECO:0000256" key="15">
    <source>
        <dbReference type="SAM" id="Phobius"/>
    </source>
</evidence>
<dbReference type="InterPro" id="IPR036890">
    <property type="entry name" value="HATPase_C_sf"/>
</dbReference>
<dbReference type="Pfam" id="PF08448">
    <property type="entry name" value="PAS_4"/>
    <property type="match status" value="1"/>
</dbReference>
<dbReference type="InterPro" id="IPR029151">
    <property type="entry name" value="Sensor-like_sf"/>
</dbReference>
<dbReference type="PRINTS" id="PR00344">
    <property type="entry name" value="BCTRLSENSOR"/>
</dbReference>
<keyword evidence="10" id="KW-0067">ATP-binding</keyword>
<dbReference type="InterPro" id="IPR003661">
    <property type="entry name" value="HisK_dim/P_dom"/>
</dbReference>
<dbReference type="SUPFAM" id="SSF55785">
    <property type="entry name" value="PYP-like sensor domain (PAS domain)"/>
    <property type="match status" value="2"/>
</dbReference>
<keyword evidence="5 13" id="KW-0597">Phosphoprotein</keyword>
<dbReference type="SMART" id="SM00387">
    <property type="entry name" value="HATPase_c"/>
    <property type="match status" value="1"/>
</dbReference>
<dbReference type="SMART" id="SM00388">
    <property type="entry name" value="HisKA"/>
    <property type="match status" value="1"/>
</dbReference>
<evidence type="ECO:0000259" key="20">
    <source>
        <dbReference type="PROSITE" id="PS50885"/>
    </source>
</evidence>
<evidence type="ECO:0000256" key="8">
    <source>
        <dbReference type="ARBA" id="ARBA00022741"/>
    </source>
</evidence>
<dbReference type="SUPFAM" id="SSF55874">
    <property type="entry name" value="ATPase domain of HSP90 chaperone/DNA topoisomerase II/histidine kinase"/>
    <property type="match status" value="1"/>
</dbReference>
<dbReference type="CDD" id="cd00130">
    <property type="entry name" value="PAS"/>
    <property type="match status" value="2"/>
</dbReference>
<evidence type="ECO:0000313" key="22">
    <source>
        <dbReference type="Proteomes" id="UP000001818"/>
    </source>
</evidence>
<dbReference type="Gene3D" id="3.30.450.20">
    <property type="entry name" value="PAS domain"/>
    <property type="match status" value="3"/>
</dbReference>
<evidence type="ECO:0000259" key="17">
    <source>
        <dbReference type="PROSITE" id="PS50110"/>
    </source>
</evidence>
<feature type="transmembrane region" description="Helical" evidence="15">
    <location>
        <begin position="39"/>
        <end position="59"/>
    </location>
</feature>
<keyword evidence="11 15" id="KW-1133">Transmembrane helix</keyword>
<dbReference type="EC" id="2.7.13.3" evidence="3"/>
<dbReference type="InterPro" id="IPR011006">
    <property type="entry name" value="CheY-like_superfamily"/>
</dbReference>
<evidence type="ECO:0000259" key="19">
    <source>
        <dbReference type="PROSITE" id="PS50113"/>
    </source>
</evidence>
<comment type="subcellular location">
    <subcellularLocation>
        <location evidence="2">Cell membrane</location>
        <topology evidence="2">Multi-pass membrane protein</topology>
    </subcellularLocation>
</comment>
<evidence type="ECO:0000259" key="16">
    <source>
        <dbReference type="PROSITE" id="PS50109"/>
    </source>
</evidence>
<dbReference type="InterPro" id="IPR000700">
    <property type="entry name" value="PAS-assoc_C"/>
</dbReference>
<keyword evidence="7 15" id="KW-0812">Transmembrane</keyword>
<dbReference type="Pfam" id="PF00072">
    <property type="entry name" value="Response_reg"/>
    <property type="match status" value="1"/>
</dbReference>
<feature type="compositionally biased region" description="Polar residues" evidence="14">
    <location>
        <begin position="1"/>
        <end position="11"/>
    </location>
</feature>
<evidence type="ECO:0000256" key="14">
    <source>
        <dbReference type="SAM" id="MobiDB-lite"/>
    </source>
</evidence>
<keyword evidence="12" id="KW-0902">Two-component regulatory system</keyword>
<dbReference type="InterPro" id="IPR003660">
    <property type="entry name" value="HAMP_dom"/>
</dbReference>
<dbReference type="PROSITE" id="PS50110">
    <property type="entry name" value="RESPONSE_REGULATORY"/>
    <property type="match status" value="1"/>
</dbReference>
<dbReference type="GO" id="GO:0006355">
    <property type="term" value="P:regulation of DNA-templated transcription"/>
    <property type="evidence" value="ECO:0007669"/>
    <property type="project" value="InterPro"/>
</dbReference>
<dbReference type="InterPro" id="IPR003594">
    <property type="entry name" value="HATPase_dom"/>
</dbReference>
<dbReference type="KEGG" id="rpd:RPD_0284"/>
<keyword evidence="15" id="KW-0472">Membrane</keyword>
<proteinExistence type="predicted"/>
<dbReference type="Pfam" id="PF00672">
    <property type="entry name" value="HAMP"/>
    <property type="match status" value="1"/>
</dbReference>
<dbReference type="Pfam" id="PF00989">
    <property type="entry name" value="PAS"/>
    <property type="match status" value="1"/>
</dbReference>
<dbReference type="eggNOG" id="COG5002">
    <property type="taxonomic scope" value="Bacteria"/>
</dbReference>
<evidence type="ECO:0000313" key="21">
    <source>
        <dbReference type="EMBL" id="ABE37524.1"/>
    </source>
</evidence>
<dbReference type="Gene3D" id="3.30.565.10">
    <property type="entry name" value="Histidine kinase-like ATPase, C-terminal domain"/>
    <property type="match status" value="1"/>
</dbReference>
<evidence type="ECO:0000259" key="18">
    <source>
        <dbReference type="PROSITE" id="PS50112"/>
    </source>
</evidence>
<dbReference type="PROSITE" id="PS50109">
    <property type="entry name" value="HIS_KIN"/>
    <property type="match status" value="1"/>
</dbReference>
<evidence type="ECO:0000256" key="7">
    <source>
        <dbReference type="ARBA" id="ARBA00022692"/>
    </source>
</evidence>
<dbReference type="NCBIfam" id="TIGR00229">
    <property type="entry name" value="sensory_box"/>
    <property type="match status" value="2"/>
</dbReference>
<dbReference type="PANTHER" id="PTHR43065:SF49">
    <property type="entry name" value="HISTIDINE KINASE"/>
    <property type="match status" value="1"/>
</dbReference>
<dbReference type="GO" id="GO:0005524">
    <property type="term" value="F:ATP binding"/>
    <property type="evidence" value="ECO:0007669"/>
    <property type="project" value="UniProtKB-KW"/>
</dbReference>
<dbReference type="SMART" id="SM00448">
    <property type="entry name" value="REC"/>
    <property type="match status" value="1"/>
</dbReference>
<dbReference type="eggNOG" id="COG4191">
    <property type="taxonomic scope" value="Bacteria"/>
</dbReference>
<dbReference type="EMBL" id="CP000283">
    <property type="protein sequence ID" value="ABE37524.1"/>
    <property type="molecule type" value="Genomic_DNA"/>
</dbReference>
<dbReference type="InterPro" id="IPR048760">
    <property type="entry name" value="VP0354-like_sensor_dom"/>
</dbReference>
<evidence type="ECO:0000256" key="13">
    <source>
        <dbReference type="PROSITE-ProRule" id="PRU00169"/>
    </source>
</evidence>
<dbReference type="PROSITE" id="PS50885">
    <property type="entry name" value="HAMP"/>
    <property type="match status" value="1"/>
</dbReference>
<gene>
    <name evidence="21" type="ordered locus">RPD_0284</name>
</gene>
<reference evidence="21 22" key="1">
    <citation type="submission" date="2006-03" db="EMBL/GenBank/DDBJ databases">
        <title>Complete sequence of Rhodopseudomonas palustris BisB5.</title>
        <authorList>
            <consortium name="US DOE Joint Genome Institute"/>
            <person name="Copeland A."/>
            <person name="Lucas S."/>
            <person name="Lapidus A."/>
            <person name="Barry K."/>
            <person name="Detter J.C."/>
            <person name="Glavina del Rio T."/>
            <person name="Hammon N."/>
            <person name="Israni S."/>
            <person name="Dalin E."/>
            <person name="Tice H."/>
            <person name="Pitluck S."/>
            <person name="Chain P."/>
            <person name="Malfatti S."/>
            <person name="Shin M."/>
            <person name="Vergez L."/>
            <person name="Schmutz J."/>
            <person name="Larimer F."/>
            <person name="Land M."/>
            <person name="Hauser L."/>
            <person name="Pelletier D.A."/>
            <person name="Kyrpides N."/>
            <person name="Lykidis A."/>
            <person name="Oda Y."/>
            <person name="Harwood C.S."/>
            <person name="Richardson P."/>
        </authorList>
    </citation>
    <scope>NUCLEOTIDE SEQUENCE [LARGE SCALE GENOMIC DNA]</scope>
    <source>
        <strain evidence="21 22">BisB5</strain>
    </source>
</reference>
<dbReference type="Pfam" id="PF21623">
    <property type="entry name" value="HK_sensor_dom_bact"/>
    <property type="match status" value="1"/>
</dbReference>
<feature type="domain" description="Histidine kinase" evidence="16">
    <location>
        <begin position="711"/>
        <end position="934"/>
    </location>
</feature>
<keyword evidence="6 21" id="KW-0808">Transferase</keyword>
<comment type="catalytic activity">
    <reaction evidence="1">
        <text>ATP + protein L-histidine = ADP + protein N-phospho-L-histidine.</text>
        <dbReference type="EC" id="2.7.13.3"/>
    </reaction>
</comment>
<dbReference type="Gene3D" id="6.10.340.10">
    <property type="match status" value="1"/>
</dbReference>
<dbReference type="InterPro" id="IPR035965">
    <property type="entry name" value="PAS-like_dom_sf"/>
</dbReference>
<feature type="region of interest" description="Disordered" evidence="14">
    <location>
        <begin position="1"/>
        <end position="22"/>
    </location>
</feature>
<sequence>MNRPIGQNNYAPDTAPDLDSLGPRCPRIEAGAMKLSTRLTLAMVALVLVTTAVLGFLNYRSIVELVMPRALKQLQTHAQLNALLMDAHLRGARADAVGAQASSTLRDLLLSRLKTTETPGEPAPEWRRRIEARFAAELVAKPTYAILRIIGPEDGGRELVRVDRLGPNGGIRAVPVSQLTRRGDRSYVREGLALPRNEVAVSKIELNRNETGLEIPYVATMRTMAPIDAPDGTRLGVLVINTNLSENLERVRDSVTRGNLIYIVNAAGDYLLHPDRSREFGFDRGTPSRIQDDFPAFAALLDGKDEAPRVMESSTGQRFGVGWDWVRLADGPRVGVIEMRSYASLTSVPRAVRDATLTGGAAAILVAMLMAVPLARSLTRPLVRITRSVQAFARGEKFELTPGGSQEINLLADAFSQMTHEANRKAIALAAEVEERTRIAGVLQNTIDIMVDPVLVVDARGTVILTNPAACEMFGSLAGISILNTTRSFDRFSPDGKPLTPDKSALLRAFLGETIENFEFIVQPIGSARRSYLTANGRPLRGETGQIQGAVMVYHDITKTKKAEEALRRSEQMARAIVDTALDAFVQVDALGTITEWSPHAELVLGWRRSEAIGRNVFQLLIPADQLERRTEEFKRFASSLGRDSSGFRVEIEVLHQDGTPTPIEVAMTALYRDGSFVINAFLRNLTEQIAFEEQLRQSQKMESIGQLTGGIAHDFNNMLTVITGTIDIISDGVADQPHLATIAKLISEAADRGAELTRLLLAFARKQPLRPDETDVNALVAGLQSLLRPTLGEQIEIETSFDDGAWPIYVDRGQLESALVNLAVNARDAMPNGGKLTIETCNIVVDQELAKRFGNVESGSYVMIAISDSGCGIPDAIRGKVFDPFFTTKEVGKGTGLGLSMVYGFIKQSGGHITLYSEVGLGTTFRLYLPRASTENEREAATSSEQGAVGGTETILVVEDDAMVRSYVNAQLKSLGYTALSVGNATAALSISDSGAEFDLLFTDVVMPGPYNGVQLAAEMSKRRPGLKVLFTSGYSENALIYNDRLDPDILLLSKPYRRADLARMIRLALNSTVESEVIQNAADEHLKNERVDDNVERSSVRPL</sequence>
<dbReference type="SUPFAM" id="SSF52172">
    <property type="entry name" value="CheY-like"/>
    <property type="match status" value="1"/>
</dbReference>
<evidence type="ECO:0000256" key="11">
    <source>
        <dbReference type="ARBA" id="ARBA00022989"/>
    </source>
</evidence>
<feature type="domain" description="Response regulatory" evidence="17">
    <location>
        <begin position="955"/>
        <end position="1071"/>
    </location>
</feature>
<feature type="modified residue" description="4-aspartylphosphate" evidence="13">
    <location>
        <position position="1005"/>
    </location>
</feature>
<evidence type="ECO:0000256" key="6">
    <source>
        <dbReference type="ARBA" id="ARBA00022679"/>
    </source>
</evidence>